<evidence type="ECO:0000256" key="11">
    <source>
        <dbReference type="PROSITE-ProRule" id="PRU00284"/>
    </source>
</evidence>
<dbReference type="SUPFAM" id="SSF58104">
    <property type="entry name" value="Methyl-accepting chemotaxis protein (MCP) signaling domain"/>
    <property type="match status" value="1"/>
</dbReference>
<evidence type="ECO:0000256" key="10">
    <source>
        <dbReference type="ARBA" id="ARBA00029447"/>
    </source>
</evidence>
<dbReference type="RefSeq" id="WP_123609513.1">
    <property type="nucleotide sequence ID" value="NZ_RJVG01000005.1"/>
</dbReference>
<dbReference type="PANTHER" id="PTHR43531">
    <property type="entry name" value="PROTEIN ICFG"/>
    <property type="match status" value="1"/>
</dbReference>
<protein>
    <submittedName>
        <fullName evidence="15">Methyl-accepting chemotaxis protein</fullName>
    </submittedName>
</protein>
<evidence type="ECO:0000259" key="14">
    <source>
        <dbReference type="PROSITE" id="PS50885"/>
    </source>
</evidence>
<dbReference type="GO" id="GO:0006935">
    <property type="term" value="P:chemotaxis"/>
    <property type="evidence" value="ECO:0007669"/>
    <property type="project" value="UniProtKB-KW"/>
</dbReference>
<dbReference type="GO" id="GO:0007165">
    <property type="term" value="P:signal transduction"/>
    <property type="evidence" value="ECO:0007669"/>
    <property type="project" value="UniProtKB-KW"/>
</dbReference>
<keyword evidence="5" id="KW-0997">Cell inner membrane</keyword>
<keyword evidence="2" id="KW-1003">Cell membrane</keyword>
<name>A0A3N1XNT2_9FIRM</name>
<feature type="domain" description="HAMP" evidence="14">
    <location>
        <begin position="220"/>
        <end position="272"/>
    </location>
</feature>
<keyword evidence="16" id="KW-1185">Reference proteome</keyword>
<dbReference type="InterPro" id="IPR003122">
    <property type="entry name" value="Tar_rcpt_lig-bd"/>
</dbReference>
<dbReference type="PROSITE" id="PS50885">
    <property type="entry name" value="HAMP"/>
    <property type="match status" value="1"/>
</dbReference>
<evidence type="ECO:0000256" key="3">
    <source>
        <dbReference type="ARBA" id="ARBA00022481"/>
    </source>
</evidence>
<evidence type="ECO:0000259" key="13">
    <source>
        <dbReference type="PROSITE" id="PS50111"/>
    </source>
</evidence>
<dbReference type="Proteomes" id="UP000273083">
    <property type="component" value="Unassembled WGS sequence"/>
</dbReference>
<evidence type="ECO:0000256" key="1">
    <source>
        <dbReference type="ARBA" id="ARBA00004429"/>
    </source>
</evidence>
<feature type="domain" description="Methyl-accepting transducer" evidence="13">
    <location>
        <begin position="322"/>
        <end position="551"/>
    </location>
</feature>
<dbReference type="Pfam" id="PF00015">
    <property type="entry name" value="MCPsignal"/>
    <property type="match status" value="1"/>
</dbReference>
<keyword evidence="6 12" id="KW-0812">Transmembrane</keyword>
<dbReference type="InterPro" id="IPR051310">
    <property type="entry name" value="MCP_chemotaxis"/>
</dbReference>
<evidence type="ECO:0000256" key="9">
    <source>
        <dbReference type="ARBA" id="ARBA00023224"/>
    </source>
</evidence>
<evidence type="ECO:0000256" key="2">
    <source>
        <dbReference type="ARBA" id="ARBA00022475"/>
    </source>
</evidence>
<comment type="similarity">
    <text evidence="10">Belongs to the methyl-accepting chemotaxis (MCP) protein family.</text>
</comment>
<dbReference type="SMART" id="SM00283">
    <property type="entry name" value="MA"/>
    <property type="match status" value="1"/>
</dbReference>
<evidence type="ECO:0000256" key="12">
    <source>
        <dbReference type="SAM" id="Phobius"/>
    </source>
</evidence>
<evidence type="ECO:0000313" key="15">
    <source>
        <dbReference type="EMBL" id="ROR28343.1"/>
    </source>
</evidence>
<dbReference type="CDD" id="cd06225">
    <property type="entry name" value="HAMP"/>
    <property type="match status" value="1"/>
</dbReference>
<dbReference type="InterPro" id="IPR004090">
    <property type="entry name" value="Chemotax_Me-accpt_rcpt"/>
</dbReference>
<evidence type="ECO:0000256" key="6">
    <source>
        <dbReference type="ARBA" id="ARBA00022692"/>
    </source>
</evidence>
<dbReference type="Pfam" id="PF00672">
    <property type="entry name" value="HAMP"/>
    <property type="match status" value="1"/>
</dbReference>
<keyword evidence="4" id="KW-0145">Chemotaxis</keyword>
<dbReference type="AlphaFoldDB" id="A0A3N1XNT2"/>
<accession>A0A3N1XNT2</accession>
<proteinExistence type="inferred from homology"/>
<organism evidence="15 16">
    <name type="scientific">Mobilisporobacter senegalensis</name>
    <dbReference type="NCBI Taxonomy" id="1329262"/>
    <lineage>
        <taxon>Bacteria</taxon>
        <taxon>Bacillati</taxon>
        <taxon>Bacillota</taxon>
        <taxon>Clostridia</taxon>
        <taxon>Lachnospirales</taxon>
        <taxon>Lachnospiraceae</taxon>
        <taxon>Mobilisporobacter</taxon>
    </lineage>
</organism>
<gene>
    <name evidence="15" type="ORF">EDD66_105285</name>
</gene>
<keyword evidence="7 12" id="KW-1133">Transmembrane helix</keyword>
<evidence type="ECO:0000313" key="16">
    <source>
        <dbReference type="Proteomes" id="UP000273083"/>
    </source>
</evidence>
<keyword evidence="9 11" id="KW-0807">Transducer</keyword>
<evidence type="ECO:0000256" key="5">
    <source>
        <dbReference type="ARBA" id="ARBA00022519"/>
    </source>
</evidence>
<evidence type="ECO:0000256" key="8">
    <source>
        <dbReference type="ARBA" id="ARBA00023136"/>
    </source>
</evidence>
<comment type="caution">
    <text evidence="15">The sequence shown here is derived from an EMBL/GenBank/DDBJ whole genome shotgun (WGS) entry which is preliminary data.</text>
</comment>
<dbReference type="PROSITE" id="PS50111">
    <property type="entry name" value="CHEMOTAXIS_TRANSDUC_2"/>
    <property type="match status" value="1"/>
</dbReference>
<dbReference type="PRINTS" id="PR00260">
    <property type="entry name" value="CHEMTRNSDUCR"/>
</dbReference>
<dbReference type="OrthoDB" id="9814363at2"/>
<keyword evidence="8 12" id="KW-0472">Membrane</keyword>
<dbReference type="EMBL" id="RJVG01000005">
    <property type="protein sequence ID" value="ROR28343.1"/>
    <property type="molecule type" value="Genomic_DNA"/>
</dbReference>
<evidence type="ECO:0000256" key="7">
    <source>
        <dbReference type="ARBA" id="ARBA00022989"/>
    </source>
</evidence>
<dbReference type="Pfam" id="PF02203">
    <property type="entry name" value="TarH"/>
    <property type="match status" value="1"/>
</dbReference>
<sequence>MMKRKEKFMNLSIRKRLGLTFGFIGMITLLIVIIGLFGFINLNSKVALFYSGPYKLEESVLNAQISIQKIENNINKAYMTKQDNLIKKYIDLAEEQHGKLENSIKIIDQNIEVLTNTPETEGISSLKNEIDKGARYRKNIVESAGKGDREAINSIYKNDYSPILNHISEELDAIALTSLDYAKIYIKDANFRTIVSLSIFAVLLLIGIVGALYIFKVVISSIIMPVEAIKDTMEEVSKGNLNVDLMYDSKDEFGVLCDSIRTTIFGLKEYINNITMVLNTLASKDMTAKVEIEYKGDFQPIQEALAQITVYLGDFLYKVKAAGIEVHEGAEHIAISAGEISNGAVRQTDSITLLRKHIQEIVEQVNENSSHTSYVTELSSTTENRAIEGSEYMRSLVNAMEAITSHTSKISDVIRVIDEIAEQTNLLSLNASIEAARAGEAGKGFAVVASEIGKLANQCTKATKSTSDLIKSSINAIREGGIVAKETEEKFQSILESTMNTKEYMESIYSSALAEKDKLERIMEYSDHLIETVEENSAAAEESLATSEEFLSQAEILQELLEGFILPEDENINSSNELSFDEEEKDADLFSCIDQIA</sequence>
<reference evidence="15 16" key="1">
    <citation type="submission" date="2018-11" db="EMBL/GenBank/DDBJ databases">
        <title>Genomic Encyclopedia of Type Strains, Phase IV (KMG-IV): sequencing the most valuable type-strain genomes for metagenomic binning, comparative biology and taxonomic classification.</title>
        <authorList>
            <person name="Goeker M."/>
        </authorList>
    </citation>
    <scope>NUCLEOTIDE SEQUENCE [LARGE SCALE GENOMIC DNA]</scope>
    <source>
        <strain evidence="15 16">DSM 26537</strain>
    </source>
</reference>
<dbReference type="InterPro" id="IPR003660">
    <property type="entry name" value="HAMP_dom"/>
</dbReference>
<feature type="transmembrane region" description="Helical" evidence="12">
    <location>
        <begin position="21"/>
        <end position="40"/>
    </location>
</feature>
<dbReference type="GO" id="GO:0005886">
    <property type="term" value="C:plasma membrane"/>
    <property type="evidence" value="ECO:0007669"/>
    <property type="project" value="UniProtKB-SubCell"/>
</dbReference>
<dbReference type="InterPro" id="IPR004089">
    <property type="entry name" value="MCPsignal_dom"/>
</dbReference>
<comment type="subcellular location">
    <subcellularLocation>
        <location evidence="1">Cell inner membrane</location>
        <topology evidence="1">Multi-pass membrane protein</topology>
    </subcellularLocation>
</comment>
<feature type="transmembrane region" description="Helical" evidence="12">
    <location>
        <begin position="194"/>
        <end position="215"/>
    </location>
</feature>
<keyword evidence="3" id="KW-0488">Methylation</keyword>
<dbReference type="PANTHER" id="PTHR43531:SF11">
    <property type="entry name" value="METHYL-ACCEPTING CHEMOTAXIS PROTEIN 3"/>
    <property type="match status" value="1"/>
</dbReference>
<dbReference type="GO" id="GO:0004888">
    <property type="term" value="F:transmembrane signaling receptor activity"/>
    <property type="evidence" value="ECO:0007669"/>
    <property type="project" value="InterPro"/>
</dbReference>
<dbReference type="Gene3D" id="1.10.287.950">
    <property type="entry name" value="Methyl-accepting chemotaxis protein"/>
    <property type="match status" value="1"/>
</dbReference>
<dbReference type="Gene3D" id="1.10.8.500">
    <property type="entry name" value="HAMP domain in histidine kinase"/>
    <property type="match status" value="1"/>
</dbReference>
<evidence type="ECO:0000256" key="4">
    <source>
        <dbReference type="ARBA" id="ARBA00022500"/>
    </source>
</evidence>